<feature type="compositionally biased region" description="Polar residues" evidence="2">
    <location>
        <begin position="95"/>
        <end position="105"/>
    </location>
</feature>
<comment type="caution">
    <text evidence="3">The sequence shown here is derived from an EMBL/GenBank/DDBJ whole genome shotgun (WGS) entry which is preliminary data.</text>
</comment>
<evidence type="ECO:0000256" key="1">
    <source>
        <dbReference type="ARBA" id="ARBA00011069"/>
    </source>
</evidence>
<feature type="compositionally biased region" description="Basic and acidic residues" evidence="2">
    <location>
        <begin position="232"/>
        <end position="262"/>
    </location>
</feature>
<organism evidence="3 4">
    <name type="scientific">Adiantum capillus-veneris</name>
    <name type="common">Maidenhair fern</name>
    <dbReference type="NCBI Taxonomy" id="13818"/>
    <lineage>
        <taxon>Eukaryota</taxon>
        <taxon>Viridiplantae</taxon>
        <taxon>Streptophyta</taxon>
        <taxon>Embryophyta</taxon>
        <taxon>Tracheophyta</taxon>
        <taxon>Polypodiopsida</taxon>
        <taxon>Polypodiidae</taxon>
        <taxon>Polypodiales</taxon>
        <taxon>Pteridineae</taxon>
        <taxon>Pteridaceae</taxon>
        <taxon>Vittarioideae</taxon>
        <taxon>Adiantum</taxon>
    </lineage>
</organism>
<dbReference type="InterPro" id="IPR051112">
    <property type="entry name" value="CWC26_splicing_factor"/>
</dbReference>
<feature type="compositionally biased region" description="Basic residues" evidence="2">
    <location>
        <begin position="18"/>
        <end position="27"/>
    </location>
</feature>
<feature type="compositionally biased region" description="Basic and acidic residues" evidence="2">
    <location>
        <begin position="106"/>
        <end position="117"/>
    </location>
</feature>
<proteinExistence type="inferred from homology"/>
<dbReference type="GO" id="GO:0003723">
    <property type="term" value="F:RNA binding"/>
    <property type="evidence" value="ECO:0007669"/>
    <property type="project" value="TreeGrafter"/>
</dbReference>
<dbReference type="Pfam" id="PF09736">
    <property type="entry name" value="Bud13"/>
    <property type="match status" value="1"/>
</dbReference>
<feature type="compositionally biased region" description="Polar residues" evidence="2">
    <location>
        <begin position="209"/>
        <end position="218"/>
    </location>
</feature>
<protein>
    <recommendedName>
        <fullName evidence="5">BUD13 homolog</fullName>
    </recommendedName>
</protein>
<comment type="similarity">
    <text evidence="1">Belongs to the CWC26 family.</text>
</comment>
<gene>
    <name evidence="3" type="ORF">GOP47_0018898</name>
</gene>
<feature type="compositionally biased region" description="Polar residues" evidence="2">
    <location>
        <begin position="189"/>
        <end position="198"/>
    </location>
</feature>
<accession>A0A9D4UE27</accession>
<dbReference type="GO" id="GO:0000398">
    <property type="term" value="P:mRNA splicing, via spliceosome"/>
    <property type="evidence" value="ECO:0007669"/>
    <property type="project" value="TreeGrafter"/>
</dbReference>
<feature type="region of interest" description="Disordered" evidence="2">
    <location>
        <begin position="1"/>
        <end position="63"/>
    </location>
</feature>
<dbReference type="PANTHER" id="PTHR31809:SF0">
    <property type="entry name" value="BUD13 HOMOLOG"/>
    <property type="match status" value="1"/>
</dbReference>
<reference evidence="3" key="1">
    <citation type="submission" date="2021-01" db="EMBL/GenBank/DDBJ databases">
        <title>Adiantum capillus-veneris genome.</title>
        <authorList>
            <person name="Fang Y."/>
            <person name="Liao Q."/>
        </authorList>
    </citation>
    <scope>NUCLEOTIDE SEQUENCE</scope>
    <source>
        <strain evidence="3">H3</strain>
        <tissue evidence="3">Leaf</tissue>
    </source>
</reference>
<sequence length="527" mass="59613">MKPLQEYLKRYTSDADKQKKKKKKKSKASTGGALTIVDADPVWQKEVKDDSSESESEKEDAPLVIEDVEFKRMQRLEALRMRPYLAMAADGSGWVSLNDNENQGLETHDMGLKKPMPEDGMDADLSLSPQKKERGSSSPRTETDLSPPRSKQDLSPPRKGRHDSPELILPREGSSPPQKGSRRRRYDSPESSPPSQDLSPPRKPLQRGHQGSSNTNPPGQDLSPPRRASVRGHRDSPDVNTRRRDLSPPRRRESKTGRHDSPESGLGGKGSAKREQEHVYKGDTDLSPRRRRTCDSFGAKDLPIYQRKEIMGDGTAAGLQSGRELAKETMMKKKSESKRVKELDISISGRNANTVYRDKHGKRLEGVEEILKLQQAEEPKKEEKPLEWGKGLVQKREAESQLAELEAEKAKPFARTRDDLDAMLRDQIRWGDPMAHLVKKKVAEPILTDLGASDQMKESGFVVPQEIPAHSWMKRGIVPPPNRYGIKPGRHWDGVDRSTGYERDMYKRQNERKAEQEEAYLWSVADM</sequence>
<feature type="region of interest" description="Disordered" evidence="2">
    <location>
        <begin position="93"/>
        <end position="297"/>
    </location>
</feature>
<feature type="compositionally biased region" description="Basic and acidic residues" evidence="2">
    <location>
        <begin position="272"/>
        <end position="288"/>
    </location>
</feature>
<dbReference type="PANTHER" id="PTHR31809">
    <property type="entry name" value="BUD13 HOMOLOG"/>
    <property type="match status" value="1"/>
</dbReference>
<name>A0A9D4UE27_ADICA</name>
<dbReference type="GO" id="GO:0070274">
    <property type="term" value="C:RES complex"/>
    <property type="evidence" value="ECO:0007669"/>
    <property type="project" value="TreeGrafter"/>
</dbReference>
<evidence type="ECO:0000313" key="3">
    <source>
        <dbReference type="EMBL" id="KAI5066274.1"/>
    </source>
</evidence>
<dbReference type="Proteomes" id="UP000886520">
    <property type="component" value="Chromosome 18"/>
</dbReference>
<evidence type="ECO:0000256" key="2">
    <source>
        <dbReference type="SAM" id="MobiDB-lite"/>
    </source>
</evidence>
<dbReference type="EMBL" id="JABFUD020000018">
    <property type="protein sequence ID" value="KAI5066274.1"/>
    <property type="molecule type" value="Genomic_DNA"/>
</dbReference>
<keyword evidence="4" id="KW-1185">Reference proteome</keyword>
<dbReference type="GO" id="GO:0005684">
    <property type="term" value="C:U2-type spliceosomal complex"/>
    <property type="evidence" value="ECO:0007669"/>
    <property type="project" value="TreeGrafter"/>
</dbReference>
<evidence type="ECO:0008006" key="5">
    <source>
        <dbReference type="Google" id="ProtNLM"/>
    </source>
</evidence>
<dbReference type="OrthoDB" id="6022at2759"/>
<dbReference type="AlphaFoldDB" id="A0A9D4UE27"/>
<evidence type="ECO:0000313" key="4">
    <source>
        <dbReference type="Proteomes" id="UP000886520"/>
    </source>
</evidence>
<feature type="compositionally biased region" description="Basic and acidic residues" evidence="2">
    <location>
        <begin position="7"/>
        <end position="17"/>
    </location>
</feature>
<dbReference type="InterPro" id="IPR018609">
    <property type="entry name" value="Bud13"/>
</dbReference>